<dbReference type="InterPro" id="IPR013783">
    <property type="entry name" value="Ig-like_fold"/>
</dbReference>
<dbReference type="AlphaFoldDB" id="T1BAH1"/>
<feature type="non-terminal residue" evidence="1">
    <location>
        <position position="732"/>
    </location>
</feature>
<proteinExistence type="predicted"/>
<accession>T1BAH1</accession>
<dbReference type="EMBL" id="AUZY01003334">
    <property type="protein sequence ID" value="EQD69911.1"/>
    <property type="molecule type" value="Genomic_DNA"/>
</dbReference>
<organism evidence="1">
    <name type="scientific">mine drainage metagenome</name>
    <dbReference type="NCBI Taxonomy" id="410659"/>
    <lineage>
        <taxon>unclassified sequences</taxon>
        <taxon>metagenomes</taxon>
        <taxon>ecological metagenomes</taxon>
    </lineage>
</organism>
<sequence length="732" mass="77125">MGAGAVTLWVWVNGTSGTTALATYANLGVTVFPRTLLIDETGVAPGVNGSQDTFTYVATDFNSADIPFNTTTIPPGSSIVTWLGSGPDALDNYDVIVWVLSNSNGYLSPSDAAALQLAVTQGDRSVWLLGANALAGSSSAVTTLQPYFGVLESHLNTQTFTSPVNLAVSQTTPISATNVNNGNLYLSPVLDGYVSHTTYRSIVPVSTSNIFIQEGSSPNQLPVATYNVTVTGGKAMASPFELATVSQEMPNGTTQYVTSLGQQSALVYGIFNWLSNFSSLTPVRQASDWAVSQVTVQPTNIAYNTPIYVNYTVRNNGPSRHAIPVALYVNGAEAYVAGSPVTNTLSPTTLGGVSNGTFIWTPTFVGFLTVTVVINPPPSDADLSNNQMGNSLFAEQLYVHYNVLLVDATLGSAQDTTPLVYHALNATGFPAGTVTEVRLTSACAALPSTVSLSLYNLVIWNAGNKNNASGDGPCVLTPFDVTELSSYLDDGGKAASLLFIGGGLLTETNTTVVAFAEDFLGAIVPASPVLPTAPSGVLYGANGDPVGDGLAIPYAPVGTGNNFTYHAVSTVNLNAQPSLYYDQKDYWTLNNPPDIAASDGYSVSGGWTTSFWAFNLATAGDSPQVELLMLRASTFFGRVLPQPDVVVSPPETTFATSISPWQNFAQLHPQINEQNLIRINVTNLGGTAAFSVGVDVLDGSHILEATSVTVGRPNWKREPEWSEESDSCRFRG</sequence>
<dbReference type="Gene3D" id="2.60.40.10">
    <property type="entry name" value="Immunoglobulins"/>
    <property type="match status" value="1"/>
</dbReference>
<reference evidence="1" key="1">
    <citation type="submission" date="2013-08" db="EMBL/GenBank/DDBJ databases">
        <authorList>
            <person name="Mendez C."/>
            <person name="Richter M."/>
            <person name="Ferrer M."/>
            <person name="Sanchez J."/>
        </authorList>
    </citation>
    <scope>NUCLEOTIDE SEQUENCE</scope>
</reference>
<gene>
    <name evidence="1" type="ORF">B1B_05272</name>
</gene>
<evidence type="ECO:0000313" key="1">
    <source>
        <dbReference type="EMBL" id="EQD69911.1"/>
    </source>
</evidence>
<name>T1BAH1_9ZZZZ</name>
<protein>
    <submittedName>
        <fullName evidence="1">von Willebrand factor type A domain protein</fullName>
    </submittedName>
</protein>
<comment type="caution">
    <text evidence="1">The sequence shown here is derived from an EMBL/GenBank/DDBJ whole genome shotgun (WGS) entry which is preliminary data.</text>
</comment>
<reference evidence="1" key="2">
    <citation type="journal article" date="2014" name="ISME J.">
        <title>Microbial stratification in low pH oxic and suboxic macroscopic growths along an acid mine drainage.</title>
        <authorList>
            <person name="Mendez-Garcia C."/>
            <person name="Mesa V."/>
            <person name="Sprenger R.R."/>
            <person name="Richter M."/>
            <person name="Diez M.S."/>
            <person name="Solano J."/>
            <person name="Bargiela R."/>
            <person name="Golyshina O.V."/>
            <person name="Manteca A."/>
            <person name="Ramos J.L."/>
            <person name="Gallego J.R."/>
            <person name="Llorente I."/>
            <person name="Martins Dos Santos V.A."/>
            <person name="Jensen O.N."/>
            <person name="Pelaez A.I."/>
            <person name="Sanchez J."/>
            <person name="Ferrer M."/>
        </authorList>
    </citation>
    <scope>NUCLEOTIDE SEQUENCE</scope>
</reference>